<dbReference type="SUPFAM" id="SSF55785">
    <property type="entry name" value="PYP-like sensor domain (PAS domain)"/>
    <property type="match status" value="1"/>
</dbReference>
<keyword evidence="3" id="KW-0597">Phosphoprotein</keyword>
<comment type="caution">
    <text evidence="6">The sequence shown here is derived from an EMBL/GenBank/DDBJ whole genome shotgun (WGS) entry which is preliminary data.</text>
</comment>
<proteinExistence type="predicted"/>
<dbReference type="InterPro" id="IPR004358">
    <property type="entry name" value="Sig_transdc_His_kin-like_C"/>
</dbReference>
<name>A0A3A8EUJ0_9GAMM</name>
<dbReference type="Pfam" id="PF13188">
    <property type="entry name" value="PAS_8"/>
    <property type="match status" value="1"/>
</dbReference>
<evidence type="ECO:0000256" key="2">
    <source>
        <dbReference type="ARBA" id="ARBA00012438"/>
    </source>
</evidence>
<dbReference type="EC" id="2.7.13.3" evidence="2"/>
<dbReference type="PROSITE" id="PS50109">
    <property type="entry name" value="HIS_KIN"/>
    <property type="match status" value="1"/>
</dbReference>
<organism evidence="6 7">
    <name type="scientific">Acinetobacter guerrae</name>
    <dbReference type="NCBI Taxonomy" id="1843371"/>
    <lineage>
        <taxon>Bacteria</taxon>
        <taxon>Pseudomonadati</taxon>
        <taxon>Pseudomonadota</taxon>
        <taxon>Gammaproteobacteria</taxon>
        <taxon>Moraxellales</taxon>
        <taxon>Moraxellaceae</taxon>
        <taxon>Acinetobacter</taxon>
    </lineage>
</organism>
<feature type="transmembrane region" description="Helical" evidence="4">
    <location>
        <begin position="128"/>
        <end position="147"/>
    </location>
</feature>
<dbReference type="InterPro" id="IPR000014">
    <property type="entry name" value="PAS"/>
</dbReference>
<feature type="transmembrane region" description="Helical" evidence="4">
    <location>
        <begin position="21"/>
        <end position="39"/>
    </location>
</feature>
<dbReference type="InterPro" id="IPR036890">
    <property type="entry name" value="HATPase_C_sf"/>
</dbReference>
<keyword evidence="7" id="KW-1185">Reference proteome</keyword>
<dbReference type="SMART" id="SM00387">
    <property type="entry name" value="HATPase_c"/>
    <property type="match status" value="1"/>
</dbReference>
<dbReference type="SMART" id="SM00388">
    <property type="entry name" value="HisKA"/>
    <property type="match status" value="1"/>
</dbReference>
<dbReference type="PANTHER" id="PTHR43065:SF52">
    <property type="entry name" value="SENSOR PROTEIN KINASE PILS"/>
    <property type="match status" value="1"/>
</dbReference>
<dbReference type="InterPro" id="IPR005467">
    <property type="entry name" value="His_kinase_dom"/>
</dbReference>
<dbReference type="PRINTS" id="PR00344">
    <property type="entry name" value="BCTRLSENSOR"/>
</dbReference>
<evidence type="ECO:0000256" key="4">
    <source>
        <dbReference type="SAM" id="Phobius"/>
    </source>
</evidence>
<dbReference type="Proteomes" id="UP000269001">
    <property type="component" value="Unassembled WGS sequence"/>
</dbReference>
<evidence type="ECO:0000259" key="5">
    <source>
        <dbReference type="PROSITE" id="PS50109"/>
    </source>
</evidence>
<feature type="domain" description="Histidine kinase" evidence="5">
    <location>
        <begin position="320"/>
        <end position="521"/>
    </location>
</feature>
<accession>A0A3A8EUJ0</accession>
<evidence type="ECO:0000256" key="3">
    <source>
        <dbReference type="ARBA" id="ARBA00022553"/>
    </source>
</evidence>
<reference evidence="6 7" key="1">
    <citation type="submission" date="2018-09" db="EMBL/GenBank/DDBJ databases">
        <title>The draft genome of Acinetobacter spp. strains.</title>
        <authorList>
            <person name="Qin J."/>
            <person name="Feng Y."/>
            <person name="Zong Z."/>
        </authorList>
    </citation>
    <scope>NUCLEOTIDE SEQUENCE [LARGE SCALE GENOMIC DNA]</scope>
    <source>
        <strain evidence="6 7">WCHAc060096</strain>
    </source>
</reference>
<dbReference type="RefSeq" id="WP_120370620.1">
    <property type="nucleotide sequence ID" value="NZ_RAXU01000014.1"/>
</dbReference>
<dbReference type="Gene3D" id="3.30.450.20">
    <property type="entry name" value="PAS domain"/>
    <property type="match status" value="1"/>
</dbReference>
<dbReference type="InterPro" id="IPR036097">
    <property type="entry name" value="HisK_dim/P_sf"/>
</dbReference>
<dbReference type="Pfam" id="PF00512">
    <property type="entry name" value="HisKA"/>
    <property type="match status" value="1"/>
</dbReference>
<dbReference type="InterPro" id="IPR035965">
    <property type="entry name" value="PAS-like_dom_sf"/>
</dbReference>
<dbReference type="GO" id="GO:0000155">
    <property type="term" value="F:phosphorelay sensor kinase activity"/>
    <property type="evidence" value="ECO:0007669"/>
    <property type="project" value="InterPro"/>
</dbReference>
<evidence type="ECO:0000313" key="7">
    <source>
        <dbReference type="Proteomes" id="UP000269001"/>
    </source>
</evidence>
<dbReference type="Pfam" id="PF02518">
    <property type="entry name" value="HATPase_c"/>
    <property type="match status" value="1"/>
</dbReference>
<feature type="transmembrane region" description="Helical" evidence="4">
    <location>
        <begin position="159"/>
        <end position="179"/>
    </location>
</feature>
<dbReference type="CDD" id="cd00075">
    <property type="entry name" value="HATPase"/>
    <property type="match status" value="1"/>
</dbReference>
<gene>
    <name evidence="6" type="ORF">D7V21_11485</name>
</gene>
<dbReference type="EMBL" id="RAXU01000014">
    <property type="protein sequence ID" value="RKG32531.1"/>
    <property type="molecule type" value="Genomic_DNA"/>
</dbReference>
<feature type="transmembrane region" description="Helical" evidence="4">
    <location>
        <begin position="51"/>
        <end position="69"/>
    </location>
</feature>
<comment type="catalytic activity">
    <reaction evidence="1">
        <text>ATP + protein L-histidine = ADP + protein N-phospho-L-histidine.</text>
        <dbReference type="EC" id="2.7.13.3"/>
    </reaction>
</comment>
<dbReference type="InterPro" id="IPR003661">
    <property type="entry name" value="HisK_dim/P_dom"/>
</dbReference>
<feature type="transmembrane region" description="Helical" evidence="4">
    <location>
        <begin position="81"/>
        <end position="98"/>
    </location>
</feature>
<keyword evidence="4" id="KW-0472">Membrane</keyword>
<evidence type="ECO:0000313" key="6">
    <source>
        <dbReference type="EMBL" id="RKG32531.1"/>
    </source>
</evidence>
<dbReference type="PANTHER" id="PTHR43065">
    <property type="entry name" value="SENSOR HISTIDINE KINASE"/>
    <property type="match status" value="1"/>
</dbReference>
<dbReference type="SUPFAM" id="SSF47384">
    <property type="entry name" value="Homodimeric domain of signal transducing histidine kinase"/>
    <property type="match status" value="1"/>
</dbReference>
<dbReference type="Gene3D" id="1.10.287.130">
    <property type="match status" value="1"/>
</dbReference>
<dbReference type="InterPro" id="IPR003594">
    <property type="entry name" value="HATPase_dom"/>
</dbReference>
<evidence type="ECO:0000256" key="1">
    <source>
        <dbReference type="ARBA" id="ARBA00000085"/>
    </source>
</evidence>
<keyword evidence="4" id="KW-0812">Transmembrane</keyword>
<protein>
    <recommendedName>
        <fullName evidence="2">histidine kinase</fullName>
        <ecNumber evidence="2">2.7.13.3</ecNumber>
    </recommendedName>
</protein>
<dbReference type="Pfam" id="PF25323">
    <property type="entry name" value="6TM_PilS"/>
    <property type="match status" value="1"/>
</dbReference>
<dbReference type="CDD" id="cd00082">
    <property type="entry name" value="HisKA"/>
    <property type="match status" value="1"/>
</dbReference>
<sequence length="522" mass="59644">MQAQTSTPLAYTIYRLGLWYTLYRLLIITGLIIIFQLISEQLSADYNQPVLYFYTLVGYCGISLIQFLFFKFYPQHIDRQLILLFVIDVVALGLLTFSLGAPNLNISLLYVITVFSATILLRRKVSLVITLLAVISLIYQQFFSSFFDYNNLNTIGNSALLAFLFFVMYGIGQVAVKHFKILENISFRQSQALYQLQNINRYILEQIDDGYLVLDENYHVVLSNPAACTLLGIPPLFAHEQLPLAKTQPDLFELLRFAPLDDGEQFIFESQLSTYNVHIKVQRLIVPQQALILLRLQDVQQLNQQVQQLKLAALGQLSASIAHEIRNPLAAIVQANELYQGSEPEQQHLLQKMIGKQSQRINDIIEDTLRMARNDSTHPMLIELDNFLHHLISEDLADVQNKIHLDIAENITIYFDHKQLTQVLINLIRNALHHNDPTVNQIIVSVHAVRPYVFIDVIDFGNGVEKRDISQLFKPFFSTEIKGTGLGLYLSHSLCEANHAKLSYVEQEKGACFRIQCSTKDK</sequence>
<dbReference type="AlphaFoldDB" id="A0A3A8EUJ0"/>
<keyword evidence="4" id="KW-1133">Transmembrane helix</keyword>
<dbReference type="SUPFAM" id="SSF55874">
    <property type="entry name" value="ATPase domain of HSP90 chaperone/DNA topoisomerase II/histidine kinase"/>
    <property type="match status" value="1"/>
</dbReference>
<dbReference type="Gene3D" id="3.30.565.10">
    <property type="entry name" value="Histidine kinase-like ATPase, C-terminal domain"/>
    <property type="match status" value="1"/>
</dbReference>